<evidence type="ECO:0000313" key="7">
    <source>
        <dbReference type="Ensembl" id="ENSDLAP00005071794.1"/>
    </source>
</evidence>
<dbReference type="Pfam" id="PF00096">
    <property type="entry name" value="zf-C2H2"/>
    <property type="match status" value="3"/>
</dbReference>
<dbReference type="AlphaFoldDB" id="A0A8P4GDZ6"/>
<dbReference type="Gene3D" id="3.30.160.60">
    <property type="entry name" value="Classic Zinc Finger"/>
    <property type="match status" value="3"/>
</dbReference>
<feature type="domain" description="C2H2-type" evidence="6">
    <location>
        <begin position="17"/>
        <end position="44"/>
    </location>
</feature>
<keyword evidence="8" id="KW-1185">Reference proteome</keyword>
<name>A0A8P4GDZ6_DICLA</name>
<dbReference type="InterPro" id="IPR013087">
    <property type="entry name" value="Znf_C2H2_type"/>
</dbReference>
<dbReference type="FunFam" id="3.30.160.60:FF:001892">
    <property type="entry name" value="Zinc finger protein 786"/>
    <property type="match status" value="1"/>
</dbReference>
<dbReference type="GeneTree" id="ENSGT01150000286952"/>
<keyword evidence="3 5" id="KW-0863">Zinc-finger</keyword>
<proteinExistence type="predicted"/>
<evidence type="ECO:0000256" key="4">
    <source>
        <dbReference type="ARBA" id="ARBA00022833"/>
    </source>
</evidence>
<reference evidence="7" key="1">
    <citation type="submission" date="2025-08" db="UniProtKB">
        <authorList>
            <consortium name="Ensembl"/>
        </authorList>
    </citation>
    <scope>IDENTIFICATION</scope>
</reference>
<feature type="domain" description="C2H2-type" evidence="6">
    <location>
        <begin position="45"/>
        <end position="76"/>
    </location>
</feature>
<reference evidence="7" key="2">
    <citation type="submission" date="2025-09" db="UniProtKB">
        <authorList>
            <consortium name="Ensembl"/>
        </authorList>
    </citation>
    <scope>IDENTIFICATION</scope>
</reference>
<keyword evidence="4" id="KW-0862">Zinc</keyword>
<dbReference type="FunFam" id="3.30.160.60:FF:001049">
    <property type="entry name" value="zinc finger protein 319"/>
    <property type="match status" value="1"/>
</dbReference>
<keyword evidence="1" id="KW-0479">Metal-binding</keyword>
<dbReference type="Proteomes" id="UP000694389">
    <property type="component" value="Unassembled WGS sequence"/>
</dbReference>
<dbReference type="SUPFAM" id="SSF57667">
    <property type="entry name" value="beta-beta-alpha zinc fingers"/>
    <property type="match status" value="2"/>
</dbReference>
<dbReference type="PROSITE" id="PS00028">
    <property type="entry name" value="ZINC_FINGER_C2H2_1"/>
    <property type="match status" value="3"/>
</dbReference>
<dbReference type="PANTHER" id="PTHR14196:SF14">
    <property type="entry name" value="ZINC FINGER PROTEIN 721-LIKE"/>
    <property type="match status" value="1"/>
</dbReference>
<dbReference type="GO" id="GO:0000977">
    <property type="term" value="F:RNA polymerase II transcription regulatory region sequence-specific DNA binding"/>
    <property type="evidence" value="ECO:0007669"/>
    <property type="project" value="TreeGrafter"/>
</dbReference>
<dbReference type="GO" id="GO:0000981">
    <property type="term" value="F:DNA-binding transcription factor activity, RNA polymerase II-specific"/>
    <property type="evidence" value="ECO:0007669"/>
    <property type="project" value="TreeGrafter"/>
</dbReference>
<dbReference type="FunFam" id="3.30.160.60:FF:000624">
    <property type="entry name" value="zinc finger protein 697"/>
    <property type="match status" value="1"/>
</dbReference>
<dbReference type="SMART" id="SM00355">
    <property type="entry name" value="ZnF_C2H2"/>
    <property type="match status" value="3"/>
</dbReference>
<dbReference type="InterPro" id="IPR036236">
    <property type="entry name" value="Znf_C2H2_sf"/>
</dbReference>
<feature type="domain" description="C2H2-type" evidence="6">
    <location>
        <begin position="77"/>
        <end position="105"/>
    </location>
</feature>
<sequence>MHLLKRHEAVHSGVRPFVCDTCGKGFTAKSVLQEHQSIHTGEKPFTCSSCGKSFRTSAHLFSHKKTHMLVHGAEKPFMCDLCGKTFFYNSKLLEHQQVAHRDREVHVRTVRQSFQDAQQLLPTRQTPQRRAAVRVPALSTW</sequence>
<dbReference type="PANTHER" id="PTHR14196">
    <property type="entry name" value="ODD-SKIPPED - RELATED"/>
    <property type="match status" value="1"/>
</dbReference>
<evidence type="ECO:0000256" key="5">
    <source>
        <dbReference type="PROSITE-ProRule" id="PRU00042"/>
    </source>
</evidence>
<dbReference type="PROSITE" id="PS50157">
    <property type="entry name" value="ZINC_FINGER_C2H2_2"/>
    <property type="match status" value="3"/>
</dbReference>
<evidence type="ECO:0000256" key="3">
    <source>
        <dbReference type="ARBA" id="ARBA00022771"/>
    </source>
</evidence>
<organism evidence="7 8">
    <name type="scientific">Dicentrarchus labrax</name>
    <name type="common">European seabass</name>
    <name type="synonym">Morone labrax</name>
    <dbReference type="NCBI Taxonomy" id="13489"/>
    <lineage>
        <taxon>Eukaryota</taxon>
        <taxon>Metazoa</taxon>
        <taxon>Chordata</taxon>
        <taxon>Craniata</taxon>
        <taxon>Vertebrata</taxon>
        <taxon>Euteleostomi</taxon>
        <taxon>Actinopterygii</taxon>
        <taxon>Neopterygii</taxon>
        <taxon>Teleostei</taxon>
        <taxon>Neoteleostei</taxon>
        <taxon>Acanthomorphata</taxon>
        <taxon>Eupercaria</taxon>
        <taxon>Moronidae</taxon>
        <taxon>Dicentrarchus</taxon>
    </lineage>
</organism>
<dbReference type="GO" id="GO:0008270">
    <property type="term" value="F:zinc ion binding"/>
    <property type="evidence" value="ECO:0007669"/>
    <property type="project" value="UniProtKB-KW"/>
</dbReference>
<dbReference type="GO" id="GO:0005634">
    <property type="term" value="C:nucleus"/>
    <property type="evidence" value="ECO:0007669"/>
    <property type="project" value="TreeGrafter"/>
</dbReference>
<protein>
    <recommendedName>
        <fullName evidence="6">C2H2-type domain-containing protein</fullName>
    </recommendedName>
</protein>
<evidence type="ECO:0000256" key="1">
    <source>
        <dbReference type="ARBA" id="ARBA00022723"/>
    </source>
</evidence>
<keyword evidence="2" id="KW-0677">Repeat</keyword>
<dbReference type="Ensembl" id="ENSDLAT00005069963.1">
    <property type="protein sequence ID" value="ENSDLAP00005071794.1"/>
    <property type="gene ID" value="ENSDLAG00005032868.1"/>
</dbReference>
<evidence type="ECO:0000256" key="2">
    <source>
        <dbReference type="ARBA" id="ARBA00022737"/>
    </source>
</evidence>
<evidence type="ECO:0000313" key="8">
    <source>
        <dbReference type="Proteomes" id="UP000694389"/>
    </source>
</evidence>
<dbReference type="InterPro" id="IPR050717">
    <property type="entry name" value="C2H2-ZF_Transcription_Reg"/>
</dbReference>
<accession>A0A8P4GDZ6</accession>
<evidence type="ECO:0000259" key="6">
    <source>
        <dbReference type="PROSITE" id="PS50157"/>
    </source>
</evidence>